<dbReference type="Proteomes" id="UP000198848">
    <property type="component" value="Unassembled WGS sequence"/>
</dbReference>
<dbReference type="AlphaFoldDB" id="A0A1H1IAY8"/>
<dbReference type="InterPro" id="IPR040624">
    <property type="entry name" value="HalOD1"/>
</dbReference>
<dbReference type="EMBL" id="FNLC01000004">
    <property type="protein sequence ID" value="SDR34822.1"/>
    <property type="molecule type" value="Genomic_DNA"/>
</dbReference>
<evidence type="ECO:0000259" key="1">
    <source>
        <dbReference type="Pfam" id="PF18545"/>
    </source>
</evidence>
<dbReference type="RefSeq" id="WP_244510265.1">
    <property type="nucleotide sequence ID" value="NZ_FNLC01000004.1"/>
</dbReference>
<keyword evidence="3" id="KW-1185">Reference proteome</keyword>
<protein>
    <recommendedName>
        <fullName evidence="1">Halobacterial output domain-containing protein</fullName>
    </recommendedName>
</protein>
<feature type="domain" description="Halobacterial output" evidence="1">
    <location>
        <begin position="13"/>
        <end position="79"/>
    </location>
</feature>
<proteinExistence type="predicted"/>
<evidence type="ECO:0000313" key="2">
    <source>
        <dbReference type="EMBL" id="SDR34822.1"/>
    </source>
</evidence>
<evidence type="ECO:0000313" key="3">
    <source>
        <dbReference type="Proteomes" id="UP000198848"/>
    </source>
</evidence>
<sequence length="103" mass="11136">MSASRATTVVDEERRLSMVVIDLVAHETGTDPLELEPLYDTIDPDVIDALVESDGFTSLEFAYEGRTIRVEDVDGDLRVSFADGSVTADSEPRTVDTGSSPSL</sequence>
<gene>
    <name evidence="2" type="ORF">SAMN04489842_3378</name>
</gene>
<reference evidence="3" key="1">
    <citation type="submission" date="2016-10" db="EMBL/GenBank/DDBJ databases">
        <authorList>
            <person name="Varghese N."/>
            <person name="Submissions S."/>
        </authorList>
    </citation>
    <scope>NUCLEOTIDE SEQUENCE [LARGE SCALE GENOMIC DNA]</scope>
    <source>
        <strain evidence="3">DSM 24767</strain>
    </source>
</reference>
<name>A0A1H1IAY8_NATTX</name>
<dbReference type="Pfam" id="PF18545">
    <property type="entry name" value="HalOD1"/>
    <property type="match status" value="1"/>
</dbReference>
<organism evidence="2 3">
    <name type="scientific">Natronobacterium texcoconense</name>
    <dbReference type="NCBI Taxonomy" id="1095778"/>
    <lineage>
        <taxon>Archaea</taxon>
        <taxon>Methanobacteriati</taxon>
        <taxon>Methanobacteriota</taxon>
        <taxon>Stenosarchaea group</taxon>
        <taxon>Halobacteria</taxon>
        <taxon>Halobacteriales</taxon>
        <taxon>Natrialbaceae</taxon>
        <taxon>Natronobacterium</taxon>
    </lineage>
</organism>
<accession>A0A1H1IAY8</accession>